<organism evidence="3 4">
    <name type="scientific">Aspergillus pseudoustus</name>
    <dbReference type="NCBI Taxonomy" id="1810923"/>
    <lineage>
        <taxon>Eukaryota</taxon>
        <taxon>Fungi</taxon>
        <taxon>Dikarya</taxon>
        <taxon>Ascomycota</taxon>
        <taxon>Pezizomycotina</taxon>
        <taxon>Eurotiomycetes</taxon>
        <taxon>Eurotiomycetidae</taxon>
        <taxon>Eurotiales</taxon>
        <taxon>Aspergillaceae</taxon>
        <taxon>Aspergillus</taxon>
        <taxon>Aspergillus subgen. Nidulantes</taxon>
    </lineage>
</organism>
<proteinExistence type="predicted"/>
<dbReference type="SUPFAM" id="SSF48452">
    <property type="entry name" value="TPR-like"/>
    <property type="match status" value="3"/>
</dbReference>
<evidence type="ECO:0000259" key="1">
    <source>
        <dbReference type="Pfam" id="PF00931"/>
    </source>
</evidence>
<evidence type="ECO:0000313" key="3">
    <source>
        <dbReference type="EMBL" id="KAL2825852.1"/>
    </source>
</evidence>
<feature type="domain" description="NB-ARC" evidence="1">
    <location>
        <begin position="346"/>
        <end position="509"/>
    </location>
</feature>
<sequence length="1101" mass="124382">MASLTLDDYTIAWICALPLEAAAARAMLDKIYTLPHRIADPNAYEFGELNGHRIVIAHLPNGVYGTVSAAAVVSRLRSTFPRLQFGLMVGIGGGAPSNDIDIRLGDVVVSKPGRRHSGVIQYDYRKAVQGEGVEQTGTLNKPPQMLLMRMSQLEAQHMTQGEDAISKIVWEVLERNPSMKQRFSRPSHDTDLLFHSSYCHTDIEADCKVCDKEQLVRRSSRSARTPYIHYGLVASGDQVLMDAKKRDSLARQHGILCFEMEAAGIMDELPTLVIRGICDYCDSHKQKQWQGYAALTAAAYAKLLLSIVPVYPTGVDLTETTTVRHWMVPLARNTKFACRQSEIIELEALLATQNGPRRIAITGLGGVGKTQVVLELVYRIRDKDKEHSIFWVPCTSYAMVEQSFLKLAQIVGLQDINPAEIKEQVKTYLNSAHAGKWLLIFDNADDPVMWLESNNTALALEEYLPGSENGRIVFTTRNMGLAVDLTFSQIISIPDEDQKTAWCILESLLLQKHLLDDLATTIAILDKLTYLPLAIAQASAYINKKRISLSAYLTLLQEEEEAAVELLSETFRDPRRYKDIENAVITTWWISFQQIQHQDVLAADYPSFMACINPRNIPHSLLPSATLEKKRLDAIGLLNAYSFTNNQGTNISMHRLVHMATRTWLKKKGLFSYWIERVAYQKAEVFPNDHYTNRGLWRDYLPHALSLVQKEEFREQQDQHIDLLKNIADCLLSDGRYNEAEPLYRGLLDLNQEKSGTDNLVTLTSMAHLATTYCNQGRWNEAEELRVQVMETSKAVLGVEHPDTLASMANLASTYHSLGRWSEAEELFVHVTKTSRTVLGAEHPHTLACMANLASTYQRPRRWSEAEQLEAQVFESSERVVGPKHFKTAMSRGRLAMIYWKLGKHKQALEIGLPAMERMKTTLGPDHPYTLTAMSIAGSAFHDLREYAKSEIMHIEVTEKWKSIYGPEHPSTLLSMQNMATLYQSQERWDKAETLGVQVMDKRRLVLGPEHPDTLISMAELAKTWKFQGKLQDSFFLLKDCFELRTRVLGADHPDTRCSSHTLREWTAENSAPREEPLQQPDKGEIGQCLSTPFALINLKV</sequence>
<dbReference type="SUPFAM" id="SSF52540">
    <property type="entry name" value="P-loop containing nucleoside triphosphate hydrolases"/>
    <property type="match status" value="1"/>
</dbReference>
<dbReference type="PANTHER" id="PTHR46082">
    <property type="entry name" value="ATP/GTP-BINDING PROTEIN-RELATED"/>
    <property type="match status" value="1"/>
</dbReference>
<dbReference type="PANTHER" id="PTHR46082:SF11">
    <property type="entry name" value="AAA+ ATPASE DOMAIN-CONTAINING PROTEIN-RELATED"/>
    <property type="match status" value="1"/>
</dbReference>
<comment type="caution">
    <text evidence="3">The sequence shown here is derived from an EMBL/GenBank/DDBJ whole genome shotgun (WGS) entry which is preliminary data.</text>
</comment>
<dbReference type="InterPro" id="IPR019734">
    <property type="entry name" value="TPR_rpt"/>
</dbReference>
<dbReference type="InterPro" id="IPR011990">
    <property type="entry name" value="TPR-like_helical_dom_sf"/>
</dbReference>
<accession>A0ABR4IG16</accession>
<dbReference type="Pfam" id="PF13424">
    <property type="entry name" value="TPR_12"/>
    <property type="match status" value="2"/>
</dbReference>
<evidence type="ECO:0000313" key="4">
    <source>
        <dbReference type="Proteomes" id="UP001610446"/>
    </source>
</evidence>
<dbReference type="Pfam" id="PF13374">
    <property type="entry name" value="TPR_10"/>
    <property type="match status" value="3"/>
</dbReference>
<dbReference type="InterPro" id="IPR035994">
    <property type="entry name" value="Nucleoside_phosphorylase_sf"/>
</dbReference>
<dbReference type="SUPFAM" id="SSF53167">
    <property type="entry name" value="Purine and uridine phosphorylases"/>
    <property type="match status" value="1"/>
</dbReference>
<evidence type="ECO:0000259" key="2">
    <source>
        <dbReference type="Pfam" id="PF01048"/>
    </source>
</evidence>
<dbReference type="InterPro" id="IPR027417">
    <property type="entry name" value="P-loop_NTPase"/>
</dbReference>
<dbReference type="Pfam" id="PF01048">
    <property type="entry name" value="PNP_UDP_1"/>
    <property type="match status" value="1"/>
</dbReference>
<feature type="domain" description="Nucleoside phosphorylase" evidence="2">
    <location>
        <begin position="10"/>
        <end position="289"/>
    </location>
</feature>
<keyword evidence="4" id="KW-1185">Reference proteome</keyword>
<gene>
    <name evidence="3" type="ORF">BJY01DRAFT_256170</name>
</gene>
<dbReference type="InterPro" id="IPR000845">
    <property type="entry name" value="Nucleoside_phosphorylase_d"/>
</dbReference>
<name>A0ABR4IG16_9EURO</name>
<dbReference type="Gene3D" id="3.40.50.300">
    <property type="entry name" value="P-loop containing nucleotide triphosphate hydrolases"/>
    <property type="match status" value="1"/>
</dbReference>
<reference evidence="3 4" key="1">
    <citation type="submission" date="2024-07" db="EMBL/GenBank/DDBJ databases">
        <title>Section-level genome sequencing and comparative genomics of Aspergillus sections Usti and Cavernicolus.</title>
        <authorList>
            <consortium name="Lawrence Berkeley National Laboratory"/>
            <person name="Nybo J.L."/>
            <person name="Vesth T.C."/>
            <person name="Theobald S."/>
            <person name="Frisvad J.C."/>
            <person name="Larsen T.O."/>
            <person name="Kjaerboelling I."/>
            <person name="Rothschild-Mancinelli K."/>
            <person name="Lyhne E.K."/>
            <person name="Kogle M.E."/>
            <person name="Barry K."/>
            <person name="Clum A."/>
            <person name="Na H."/>
            <person name="Ledsgaard L."/>
            <person name="Lin J."/>
            <person name="Lipzen A."/>
            <person name="Kuo A."/>
            <person name="Riley R."/>
            <person name="Mondo S."/>
            <person name="Labutti K."/>
            <person name="Haridas S."/>
            <person name="Pangalinan J."/>
            <person name="Salamov A.A."/>
            <person name="Simmons B.A."/>
            <person name="Magnuson J.K."/>
            <person name="Chen J."/>
            <person name="Drula E."/>
            <person name="Henrissat B."/>
            <person name="Wiebenga A."/>
            <person name="Lubbers R.J."/>
            <person name="Gomes A.C."/>
            <person name="Makela M.R."/>
            <person name="Stajich J."/>
            <person name="Grigoriev I.V."/>
            <person name="Mortensen U.H."/>
            <person name="De Vries R.P."/>
            <person name="Baker S.E."/>
            <person name="Andersen M.R."/>
        </authorList>
    </citation>
    <scope>NUCLEOTIDE SEQUENCE [LARGE SCALE GENOMIC DNA]</scope>
    <source>
        <strain evidence="3 4">CBS 123904</strain>
    </source>
</reference>
<dbReference type="Pfam" id="PF00931">
    <property type="entry name" value="NB-ARC"/>
    <property type="match status" value="1"/>
</dbReference>
<dbReference type="Gene3D" id="3.40.50.1580">
    <property type="entry name" value="Nucleoside phosphorylase domain"/>
    <property type="match status" value="1"/>
</dbReference>
<dbReference type="Pfam" id="PF13176">
    <property type="entry name" value="TPR_7"/>
    <property type="match status" value="1"/>
</dbReference>
<dbReference type="InterPro" id="IPR053137">
    <property type="entry name" value="NLR-like"/>
</dbReference>
<dbReference type="Proteomes" id="UP001610446">
    <property type="component" value="Unassembled WGS sequence"/>
</dbReference>
<dbReference type="InterPro" id="IPR002182">
    <property type="entry name" value="NB-ARC"/>
</dbReference>
<dbReference type="Gene3D" id="1.25.40.10">
    <property type="entry name" value="Tetratricopeptide repeat domain"/>
    <property type="match status" value="2"/>
</dbReference>
<protein>
    <recommendedName>
        <fullName evidence="5">AAA+ ATPase domain-containing protein</fullName>
    </recommendedName>
</protein>
<dbReference type="EMBL" id="JBFXLU010000472">
    <property type="protein sequence ID" value="KAL2825852.1"/>
    <property type="molecule type" value="Genomic_DNA"/>
</dbReference>
<dbReference type="SMART" id="SM00028">
    <property type="entry name" value="TPR"/>
    <property type="match status" value="3"/>
</dbReference>
<evidence type="ECO:0008006" key="5">
    <source>
        <dbReference type="Google" id="ProtNLM"/>
    </source>
</evidence>